<evidence type="ECO:0000256" key="3">
    <source>
        <dbReference type="PROSITE-ProRule" id="PRU00023"/>
    </source>
</evidence>
<keyword evidence="6" id="KW-1185">Reference proteome</keyword>
<keyword evidence="1" id="KW-0677">Repeat</keyword>
<evidence type="ECO:0000313" key="6">
    <source>
        <dbReference type="Proteomes" id="UP001620645"/>
    </source>
</evidence>
<feature type="region of interest" description="Disordered" evidence="4">
    <location>
        <begin position="567"/>
        <end position="707"/>
    </location>
</feature>
<feature type="repeat" description="ANK" evidence="3">
    <location>
        <begin position="48"/>
        <end position="80"/>
    </location>
</feature>
<accession>A0ABD2JP91</accession>
<dbReference type="SUPFAM" id="SSF48403">
    <property type="entry name" value="Ankyrin repeat"/>
    <property type="match status" value="1"/>
</dbReference>
<feature type="compositionally biased region" description="Polar residues" evidence="4">
    <location>
        <begin position="697"/>
        <end position="706"/>
    </location>
</feature>
<protein>
    <submittedName>
        <fullName evidence="5">Uncharacterized protein</fullName>
    </submittedName>
</protein>
<comment type="caution">
    <text evidence="5">The sequence shown here is derived from an EMBL/GenBank/DDBJ whole genome shotgun (WGS) entry which is preliminary data.</text>
</comment>
<gene>
    <name evidence="5" type="ORF">niasHS_007641</name>
</gene>
<feature type="repeat" description="ANK" evidence="3">
    <location>
        <begin position="251"/>
        <end position="283"/>
    </location>
</feature>
<evidence type="ECO:0000256" key="2">
    <source>
        <dbReference type="ARBA" id="ARBA00023043"/>
    </source>
</evidence>
<dbReference type="InterPro" id="IPR002110">
    <property type="entry name" value="Ankyrin_rpt"/>
</dbReference>
<dbReference type="Pfam" id="PF12796">
    <property type="entry name" value="Ank_2"/>
    <property type="match status" value="2"/>
</dbReference>
<evidence type="ECO:0000256" key="1">
    <source>
        <dbReference type="ARBA" id="ARBA00022737"/>
    </source>
</evidence>
<feature type="repeat" description="ANK" evidence="3">
    <location>
        <begin position="287"/>
        <end position="319"/>
    </location>
</feature>
<dbReference type="SMART" id="SM00248">
    <property type="entry name" value="ANK"/>
    <property type="match status" value="5"/>
</dbReference>
<dbReference type="PANTHER" id="PTHR24198:SF165">
    <property type="entry name" value="ANKYRIN REPEAT-CONTAINING PROTEIN-RELATED"/>
    <property type="match status" value="1"/>
</dbReference>
<feature type="compositionally biased region" description="Low complexity" evidence="4">
    <location>
        <begin position="661"/>
        <end position="682"/>
    </location>
</feature>
<feature type="compositionally biased region" description="Basic residues" evidence="4">
    <location>
        <begin position="633"/>
        <end position="642"/>
    </location>
</feature>
<dbReference type="PANTHER" id="PTHR24198">
    <property type="entry name" value="ANKYRIN REPEAT AND PROTEIN KINASE DOMAIN-CONTAINING PROTEIN"/>
    <property type="match status" value="1"/>
</dbReference>
<evidence type="ECO:0000256" key="4">
    <source>
        <dbReference type="SAM" id="MobiDB-lite"/>
    </source>
</evidence>
<dbReference type="InterPro" id="IPR036770">
    <property type="entry name" value="Ankyrin_rpt-contain_sf"/>
</dbReference>
<keyword evidence="2 3" id="KW-0040">ANK repeat</keyword>
<dbReference type="AlphaFoldDB" id="A0ABD2JP91"/>
<organism evidence="5 6">
    <name type="scientific">Heterodera schachtii</name>
    <name type="common">Sugarbeet cyst nematode worm</name>
    <name type="synonym">Tylenchus schachtii</name>
    <dbReference type="NCBI Taxonomy" id="97005"/>
    <lineage>
        <taxon>Eukaryota</taxon>
        <taxon>Metazoa</taxon>
        <taxon>Ecdysozoa</taxon>
        <taxon>Nematoda</taxon>
        <taxon>Chromadorea</taxon>
        <taxon>Rhabditida</taxon>
        <taxon>Tylenchina</taxon>
        <taxon>Tylenchomorpha</taxon>
        <taxon>Tylenchoidea</taxon>
        <taxon>Heteroderidae</taxon>
        <taxon>Heteroderinae</taxon>
        <taxon>Heterodera</taxon>
    </lineage>
</organism>
<evidence type="ECO:0000313" key="5">
    <source>
        <dbReference type="EMBL" id="KAL3092432.1"/>
    </source>
</evidence>
<dbReference type="EMBL" id="JBICCN010000118">
    <property type="protein sequence ID" value="KAL3092432.1"/>
    <property type="molecule type" value="Genomic_DNA"/>
</dbReference>
<sequence>MSGKKGADWYDESDRDKMNMLDACASGMVAEVERYLNGGVDMEEEDDDGVTALQIAAAKGHRSLVELLLRKGAQVDRANYAGMSPFLHACREGHQDVITVLANHGANTNMTTGLGVSAMALACAGRHIGAVRTLRGLNSPVNSVPSNRVAHQVAPSPYMVAFFQMDIEICGFLKKNDANVWHQIRWMDGMDVHKMGETLKFPPILMSLNYAENSLKAPKSAKDFRAVIQAGDEAELCQWVREGRVPSAIGDGVTPLMYAAVHGQQRIAEHLLRNVANSAIDAQENVLGLSALMFAIVAGDNSMVQLMLRHGANPRLSSTTKEPFTAIELSHFAGLSHDTLVKLYKQFLMSGKGMDNLKKELANKKETGEIGGGKAPLGERKSSAGIALAKLGLNDGGNGGGGMPSPASVAGGGSHKRLRRVIESIGRNIIGLTGDLGGQIGAGACGASDAFPMAHLSPSGRARFDALVDTAHLNGADAPRFVLAEQILRGDARAPATTLARAKTMQLDARILLARQTAISWMVRGDTLRPMIFGDNVPHSKSAEESAEVNGLYMAAQWNAEKLFKNAPMKRHRRKTDPSHGNGAEAIPNVRMPLTPQLIVRTANSRGHEQLQKSPSSVSRHKILPSHGERTTVRKAPHRLGSHQRVASSGSGGAAPTPYGSNSCGSGGTTSTPSQSQPESPQATIDGTANWGEPTNKPRTNSTPSRPSLFRVQFHQQLNLLPLPHHQQDALAGTSVAEQLQLHKQSPQKLYNKKHSLPALHPSNSLTMAQHQQKQQTMPNPLTKEFVQRKVHQWDLEEEFEECFVAEEVDELTFASLRESEIREVLARHGRANDLAVHQRFLELVADIKRSTGCSELL</sequence>
<name>A0ABD2JP91_HETSC</name>
<reference evidence="5 6" key="1">
    <citation type="submission" date="2024-10" db="EMBL/GenBank/DDBJ databases">
        <authorList>
            <person name="Kim D."/>
        </authorList>
    </citation>
    <scope>NUCLEOTIDE SEQUENCE [LARGE SCALE GENOMIC DNA]</scope>
    <source>
        <strain evidence="5">Taebaek</strain>
    </source>
</reference>
<dbReference type="Proteomes" id="UP001620645">
    <property type="component" value="Unassembled WGS sequence"/>
</dbReference>
<dbReference type="PROSITE" id="PS50088">
    <property type="entry name" value="ANK_REPEAT"/>
    <property type="match status" value="4"/>
</dbReference>
<proteinExistence type="predicted"/>
<feature type="repeat" description="ANK" evidence="3">
    <location>
        <begin position="81"/>
        <end position="113"/>
    </location>
</feature>
<dbReference type="Gene3D" id="1.25.40.20">
    <property type="entry name" value="Ankyrin repeat-containing domain"/>
    <property type="match status" value="2"/>
</dbReference>
<dbReference type="PROSITE" id="PS50297">
    <property type="entry name" value="ANK_REP_REGION"/>
    <property type="match status" value="4"/>
</dbReference>